<dbReference type="EMBL" id="CYGY02000039">
    <property type="protein sequence ID" value="SIT44353.1"/>
    <property type="molecule type" value="Genomic_DNA"/>
</dbReference>
<keyword evidence="3" id="KW-1185">Reference proteome</keyword>
<dbReference type="InterPro" id="IPR021556">
    <property type="entry name" value="DUF2950"/>
</dbReference>
<accession>A0A1N7SAJ9</accession>
<dbReference type="Pfam" id="PF11453">
    <property type="entry name" value="DUF2950"/>
    <property type="match status" value="1"/>
</dbReference>
<dbReference type="AlphaFoldDB" id="A0A1N7SAJ9"/>
<protein>
    <submittedName>
        <fullName evidence="2">Uncharacterized protein</fullName>
    </submittedName>
</protein>
<reference evidence="2" key="1">
    <citation type="submission" date="2016-12" db="EMBL/GenBank/DDBJ databases">
        <authorList>
            <person name="Moulin L."/>
        </authorList>
    </citation>
    <scope>NUCLEOTIDE SEQUENCE [LARGE SCALE GENOMIC DNA]</scope>
    <source>
        <strain evidence="2">STM 7183</strain>
    </source>
</reference>
<evidence type="ECO:0000256" key="1">
    <source>
        <dbReference type="SAM" id="MobiDB-lite"/>
    </source>
</evidence>
<evidence type="ECO:0000313" key="2">
    <source>
        <dbReference type="EMBL" id="SIT44353.1"/>
    </source>
</evidence>
<dbReference type="Proteomes" id="UP000195569">
    <property type="component" value="Unassembled WGS sequence"/>
</dbReference>
<comment type="caution">
    <text evidence="2">The sequence shown here is derived from an EMBL/GenBank/DDBJ whole genome shotgun (WGS) entry which is preliminary data.</text>
</comment>
<gene>
    <name evidence="2" type="ORF">BN2476_390030</name>
</gene>
<organism evidence="2 3">
    <name type="scientific">Paraburkholderia piptadeniae</name>
    <dbReference type="NCBI Taxonomy" id="1701573"/>
    <lineage>
        <taxon>Bacteria</taxon>
        <taxon>Pseudomonadati</taxon>
        <taxon>Pseudomonadota</taxon>
        <taxon>Betaproteobacteria</taxon>
        <taxon>Burkholderiales</taxon>
        <taxon>Burkholderiaceae</taxon>
        <taxon>Paraburkholderia</taxon>
    </lineage>
</organism>
<sequence>MRATLQPHRCQATFRVRFRSRHHVCNLPLLLEARALAQEKETEWFPWALKWSRRRRRQVHAVYERDLGPDSATKAEATKSFDPGSG</sequence>
<evidence type="ECO:0000313" key="3">
    <source>
        <dbReference type="Proteomes" id="UP000195569"/>
    </source>
</evidence>
<name>A0A1N7SAJ9_9BURK</name>
<feature type="region of interest" description="Disordered" evidence="1">
    <location>
        <begin position="66"/>
        <end position="86"/>
    </location>
</feature>
<proteinExistence type="predicted"/>